<evidence type="ECO:0000256" key="7">
    <source>
        <dbReference type="ARBA" id="ARBA00022499"/>
    </source>
</evidence>
<dbReference type="PROSITE" id="PS50053">
    <property type="entry name" value="UBIQUITIN_2"/>
    <property type="match status" value="1"/>
</dbReference>
<evidence type="ECO:0000256" key="9">
    <source>
        <dbReference type="ARBA" id="ARBA00023242"/>
    </source>
</evidence>
<evidence type="ECO:0000259" key="13">
    <source>
        <dbReference type="PROSITE" id="PS50053"/>
    </source>
</evidence>
<reference evidence="14" key="1">
    <citation type="submission" date="2018-11" db="EMBL/GenBank/DDBJ databases">
        <title>Myxobolus squamalis genome and transcriptome.</title>
        <authorList>
            <person name="Yahalomi D."/>
            <person name="Atkinson S.D."/>
            <person name="Neuhof M."/>
            <person name="Chang E.S."/>
            <person name="Philippe H."/>
            <person name="Cartwright P."/>
            <person name="Bartholomew J.L."/>
            <person name="Huchon D."/>
        </authorList>
    </citation>
    <scope>NUCLEOTIDE SEQUENCE</scope>
    <source>
        <strain evidence="14">71B08</strain>
        <tissue evidence="14">Whole</tissue>
    </source>
</reference>
<evidence type="ECO:0000256" key="2">
    <source>
        <dbReference type="ARBA" id="ARBA00004123"/>
    </source>
</evidence>
<comment type="similarity">
    <text evidence="5">In the C-terminal section; belongs to the eukaryotic ribosomal protein eL40 family.</text>
</comment>
<comment type="function">
    <text evidence="1">Component of the 60S subunit of the ribosome.</text>
</comment>
<dbReference type="Pfam" id="PF01020">
    <property type="entry name" value="Ribosomal_L40e"/>
    <property type="match status" value="1"/>
</dbReference>
<dbReference type="InterPro" id="IPR000626">
    <property type="entry name" value="Ubiquitin-like_dom"/>
</dbReference>
<dbReference type="InterPro" id="IPR050158">
    <property type="entry name" value="Ubiquitin_ubiquitin-like"/>
</dbReference>
<dbReference type="GO" id="GO:0005840">
    <property type="term" value="C:ribosome"/>
    <property type="evidence" value="ECO:0007669"/>
    <property type="project" value="UniProtKB-KW"/>
</dbReference>
<evidence type="ECO:0000256" key="1">
    <source>
        <dbReference type="ARBA" id="ARBA00002241"/>
    </source>
</evidence>
<dbReference type="Gene3D" id="4.10.1060.50">
    <property type="match status" value="1"/>
</dbReference>
<dbReference type="GO" id="GO:0005737">
    <property type="term" value="C:cytoplasm"/>
    <property type="evidence" value="ECO:0007669"/>
    <property type="project" value="UniProtKB-SubCell"/>
</dbReference>
<protein>
    <recommendedName>
        <fullName evidence="12">Ubiquitin-ribosomal protein eL40 fusion protein</fullName>
    </recommendedName>
</protein>
<evidence type="ECO:0000256" key="4">
    <source>
        <dbReference type="ARBA" id="ARBA00008373"/>
    </source>
</evidence>
<dbReference type="SUPFAM" id="SSF57829">
    <property type="entry name" value="Zn-binding ribosomal proteins"/>
    <property type="match status" value="1"/>
</dbReference>
<keyword evidence="10" id="KW-0687">Ribonucleoprotein</keyword>
<keyword evidence="9" id="KW-0539">Nucleus</keyword>
<dbReference type="InterPro" id="IPR001975">
    <property type="entry name" value="Ribosomal_eL40_dom"/>
</dbReference>
<evidence type="ECO:0000256" key="8">
    <source>
        <dbReference type="ARBA" id="ARBA00022980"/>
    </source>
</evidence>
<dbReference type="EMBL" id="GHBR01004273">
    <property type="protein sequence ID" value="NDJ98041.1"/>
    <property type="molecule type" value="Transcribed_RNA"/>
</dbReference>
<dbReference type="InterPro" id="IPR011332">
    <property type="entry name" value="Ribosomal_zn-bd"/>
</dbReference>
<evidence type="ECO:0000256" key="10">
    <source>
        <dbReference type="ARBA" id="ARBA00023274"/>
    </source>
</evidence>
<dbReference type="FunFam" id="4.10.1060.50:FF:000001">
    <property type="entry name" value="ubiquitin-60S ribosomal protein L40"/>
    <property type="match status" value="1"/>
</dbReference>
<dbReference type="Pfam" id="PF00240">
    <property type="entry name" value="ubiquitin"/>
    <property type="match status" value="1"/>
</dbReference>
<keyword evidence="8 14" id="KW-0689">Ribosomal protein</keyword>
<dbReference type="PANTHER" id="PTHR10666">
    <property type="entry name" value="UBIQUITIN"/>
    <property type="match status" value="1"/>
</dbReference>
<dbReference type="InterPro" id="IPR038587">
    <property type="entry name" value="Ribosomal_eL40_sf"/>
</dbReference>
<dbReference type="PRINTS" id="PR00348">
    <property type="entry name" value="UBIQUITIN"/>
</dbReference>
<evidence type="ECO:0000256" key="12">
    <source>
        <dbReference type="ARBA" id="ARBA00035298"/>
    </source>
</evidence>
<dbReference type="InterPro" id="IPR019956">
    <property type="entry name" value="Ubiquitin_dom"/>
</dbReference>
<dbReference type="SUPFAM" id="SSF54236">
    <property type="entry name" value="Ubiquitin-like"/>
    <property type="match status" value="1"/>
</dbReference>
<dbReference type="SMART" id="SM00213">
    <property type="entry name" value="UBQ"/>
    <property type="match status" value="1"/>
</dbReference>
<dbReference type="InterPro" id="IPR029071">
    <property type="entry name" value="Ubiquitin-like_domsf"/>
</dbReference>
<sequence length="130" mass="14573">MAMQIFAKSIHGKTYVVDTSICDNVVELRKQLEIVIGTQAKTSRILYGGKQLDDSRTLDHYNIQTDSTISLVGSLCGGIIEPSMRVLAMKVNCDKKVCRKCYATLPPRAETCRKRKCGHSSNIRPKKELR</sequence>
<proteinExistence type="inferred from homology"/>
<dbReference type="GO" id="GO:0005634">
    <property type="term" value="C:nucleus"/>
    <property type="evidence" value="ECO:0007669"/>
    <property type="project" value="UniProtKB-SubCell"/>
</dbReference>
<feature type="domain" description="Ubiquitin-like" evidence="13">
    <location>
        <begin position="3"/>
        <end position="78"/>
    </location>
</feature>
<comment type="subunit">
    <text evidence="11">Part of the 60S ribosomal subunit.</text>
</comment>
<dbReference type="Gene3D" id="3.10.20.90">
    <property type="entry name" value="Phosphatidylinositol 3-kinase Catalytic Subunit, Chain A, domain 1"/>
    <property type="match status" value="1"/>
</dbReference>
<dbReference type="GO" id="GO:0003735">
    <property type="term" value="F:structural constituent of ribosome"/>
    <property type="evidence" value="ECO:0007669"/>
    <property type="project" value="InterPro"/>
</dbReference>
<evidence type="ECO:0000256" key="11">
    <source>
        <dbReference type="ARBA" id="ARBA00035124"/>
    </source>
</evidence>
<organism evidence="14">
    <name type="scientific">Myxobolus squamalis</name>
    <name type="common">Myxosporean</name>
    <dbReference type="NCBI Taxonomy" id="59785"/>
    <lineage>
        <taxon>Eukaryota</taxon>
        <taxon>Metazoa</taxon>
        <taxon>Cnidaria</taxon>
        <taxon>Myxozoa</taxon>
        <taxon>Myxosporea</taxon>
        <taxon>Bivalvulida</taxon>
        <taxon>Platysporina</taxon>
        <taxon>Myxobolidae</taxon>
        <taxon>Myxobolus</taxon>
    </lineage>
</organism>
<name>A0A6B2G9W8_MYXSQ</name>
<comment type="subcellular location">
    <subcellularLocation>
        <location evidence="3">Cytoplasm</location>
    </subcellularLocation>
    <subcellularLocation>
        <location evidence="2">Nucleus</location>
    </subcellularLocation>
</comment>
<comment type="similarity">
    <text evidence="4">In the N-terminal section; belongs to the ubiquitin family.</text>
</comment>
<evidence type="ECO:0000256" key="5">
    <source>
        <dbReference type="ARBA" id="ARBA00010570"/>
    </source>
</evidence>
<evidence type="ECO:0000256" key="6">
    <source>
        <dbReference type="ARBA" id="ARBA00022490"/>
    </source>
</evidence>
<dbReference type="SMART" id="SM01377">
    <property type="entry name" value="Ribosomal_L40e"/>
    <property type="match status" value="1"/>
</dbReference>
<evidence type="ECO:0000313" key="14">
    <source>
        <dbReference type="EMBL" id="NDJ98041.1"/>
    </source>
</evidence>
<keyword evidence="6" id="KW-0963">Cytoplasm</keyword>
<dbReference type="GO" id="GO:1990904">
    <property type="term" value="C:ribonucleoprotein complex"/>
    <property type="evidence" value="ECO:0007669"/>
    <property type="project" value="UniProtKB-KW"/>
</dbReference>
<dbReference type="GO" id="GO:0006412">
    <property type="term" value="P:translation"/>
    <property type="evidence" value="ECO:0007669"/>
    <property type="project" value="InterPro"/>
</dbReference>
<evidence type="ECO:0000256" key="3">
    <source>
        <dbReference type="ARBA" id="ARBA00004496"/>
    </source>
</evidence>
<keyword evidence="7" id="KW-1017">Isopeptide bond</keyword>
<dbReference type="AlphaFoldDB" id="A0A6B2G9W8"/>
<accession>A0A6B2G9W8</accession>